<evidence type="ECO:0000256" key="2">
    <source>
        <dbReference type="SAM" id="SignalP"/>
    </source>
</evidence>
<dbReference type="EMBL" id="JBHTJA010000242">
    <property type="protein sequence ID" value="MFD0906151.1"/>
    <property type="molecule type" value="Genomic_DNA"/>
</dbReference>
<evidence type="ECO:0000256" key="1">
    <source>
        <dbReference type="SAM" id="MobiDB-lite"/>
    </source>
</evidence>
<keyword evidence="2" id="KW-0732">Signal</keyword>
<comment type="caution">
    <text evidence="3">The sequence shown here is derived from an EMBL/GenBank/DDBJ whole genome shotgun (WGS) entry which is preliminary data.</text>
</comment>
<gene>
    <name evidence="3" type="ORF">ACFQ11_37660</name>
</gene>
<sequence>MRRVLTWPVLILQGGAAGALTLAAAPPAHADPLPPGGVTVCIDGEVEVHVGDAPGDCPRPPSPKPPTSTPPAPEPEPPAAPEPTPPPDPTPEPPPEPTQAPPPARPPAAAPAPRPPAPRPAAIT</sequence>
<organism evidence="3 4">
    <name type="scientific">Actinomadura sediminis</name>
    <dbReference type="NCBI Taxonomy" id="1038904"/>
    <lineage>
        <taxon>Bacteria</taxon>
        <taxon>Bacillati</taxon>
        <taxon>Actinomycetota</taxon>
        <taxon>Actinomycetes</taxon>
        <taxon>Streptosporangiales</taxon>
        <taxon>Thermomonosporaceae</taxon>
        <taxon>Actinomadura</taxon>
    </lineage>
</organism>
<dbReference type="Proteomes" id="UP001596972">
    <property type="component" value="Unassembled WGS sequence"/>
</dbReference>
<dbReference type="PRINTS" id="PR01217">
    <property type="entry name" value="PRICHEXTENSN"/>
</dbReference>
<feature type="non-terminal residue" evidence="3">
    <location>
        <position position="124"/>
    </location>
</feature>
<evidence type="ECO:0000313" key="3">
    <source>
        <dbReference type="EMBL" id="MFD0906151.1"/>
    </source>
</evidence>
<accession>A0ABW3F538</accession>
<feature type="compositionally biased region" description="Pro residues" evidence="1">
    <location>
        <begin position="57"/>
        <end position="124"/>
    </location>
</feature>
<reference evidence="4" key="1">
    <citation type="journal article" date="2019" name="Int. J. Syst. Evol. Microbiol.">
        <title>The Global Catalogue of Microorganisms (GCM) 10K type strain sequencing project: providing services to taxonomists for standard genome sequencing and annotation.</title>
        <authorList>
            <consortium name="The Broad Institute Genomics Platform"/>
            <consortium name="The Broad Institute Genome Sequencing Center for Infectious Disease"/>
            <person name="Wu L."/>
            <person name="Ma J."/>
        </authorList>
    </citation>
    <scope>NUCLEOTIDE SEQUENCE [LARGE SCALE GENOMIC DNA]</scope>
    <source>
        <strain evidence="4">JCM 31202</strain>
    </source>
</reference>
<feature type="chain" id="PRO_5047541059" evidence="2">
    <location>
        <begin position="31"/>
        <end position="124"/>
    </location>
</feature>
<feature type="region of interest" description="Disordered" evidence="1">
    <location>
        <begin position="49"/>
        <end position="124"/>
    </location>
</feature>
<evidence type="ECO:0000313" key="4">
    <source>
        <dbReference type="Proteomes" id="UP001596972"/>
    </source>
</evidence>
<protein>
    <submittedName>
        <fullName evidence="3">Uncharacterized protein</fullName>
    </submittedName>
</protein>
<keyword evidence="4" id="KW-1185">Reference proteome</keyword>
<feature type="signal peptide" evidence="2">
    <location>
        <begin position="1"/>
        <end position="30"/>
    </location>
</feature>
<name>A0ABW3F538_9ACTN</name>
<proteinExistence type="predicted"/>